<dbReference type="PANTHER" id="PTHR47926:SF479">
    <property type="entry name" value="PENTACOTRIPEPTIDE-REPEAT REGION OF PRORP DOMAIN-CONTAINING PROTEIN"/>
    <property type="match status" value="1"/>
</dbReference>
<accession>A0A5N6RPP6</accession>
<dbReference type="InterPro" id="IPR046848">
    <property type="entry name" value="E_motif"/>
</dbReference>
<dbReference type="PROSITE" id="PS51375">
    <property type="entry name" value="PPR"/>
    <property type="match status" value="3"/>
</dbReference>
<evidence type="ECO:0000313" key="3">
    <source>
        <dbReference type="EMBL" id="KAE8100306.1"/>
    </source>
</evidence>
<dbReference type="Pfam" id="PF13041">
    <property type="entry name" value="PPR_2"/>
    <property type="match status" value="1"/>
</dbReference>
<dbReference type="AlphaFoldDB" id="A0A5N6RPP6"/>
<dbReference type="OrthoDB" id="1855397at2759"/>
<feature type="repeat" description="PPR" evidence="2">
    <location>
        <begin position="112"/>
        <end position="146"/>
    </location>
</feature>
<dbReference type="InterPro" id="IPR011990">
    <property type="entry name" value="TPR-like_helical_dom_sf"/>
</dbReference>
<protein>
    <recommendedName>
        <fullName evidence="5">Pentatricopeptide repeat-containing protein</fullName>
    </recommendedName>
</protein>
<evidence type="ECO:0000256" key="1">
    <source>
        <dbReference type="ARBA" id="ARBA00022737"/>
    </source>
</evidence>
<sequence>MYPFLKQAQGPRRTSLSYFSNLIDHCLSLKSLNFAKAIHAQLIKVGFDSHTFLGNRCLDLYAQFGSVSDALKVFDGISDKNCISWNVCLKGVFGHGQVERAGRLFDEMPMRDVVTWNTMISGYFSCGFADYALQTFMEMQNAGVRPSGFTLSILLSLVSCARHGKQIHGFMIRHCLNLSNVVLGNSLIDMYGKLGLVDYAFGVFLTMEKLDIISWNSLILVCHRSGYKELALDQFWLMRTTEHSPDQFTISTVISVCSDLQDLEKGKQVFAFCIKVGFNSNSIVSSSVIDMFSKCNRLEDSVQLFEEIGQWDSALSNTMIPSYAAHGFVEDALQLFVLTLRENLRPTEFTLSSVLSAVSTFHPPEQGSQIHSLVIKVGFESDSVVANSLVEMYAKVGSIDFSMKIFTDMGVRDLISWNTIILGLTNNGRVYETLDIFKEIIQEGPPPDRITLAGVLLACKYGSFVDDGMIIFSSMEKEYGVLPGDEHYACVVELLSQAGKLKEAMDIIHAMPYEPSCIIWGSILCASLTHGDLKLTETIAERMMEFEPQSSLPYLVLARMYEMRGKWESMVRVRKSIEHKVVRKITGCSWIWIKNHIHMFETNQLQHHGGKEIYLVLRLLIWEIEDKEILKDRMQVNRSGKMVSIEVQITAGFPIKQVIVQEVASWVILESPICCCINDL</sequence>
<dbReference type="InterPro" id="IPR046960">
    <property type="entry name" value="PPR_At4g14850-like_plant"/>
</dbReference>
<dbReference type="FunFam" id="1.25.40.10:FF:000442">
    <property type="entry name" value="Pentatricopeptide repeat-containing protein At3g49710"/>
    <property type="match status" value="1"/>
</dbReference>
<dbReference type="FunFam" id="1.25.40.10:FF:001093">
    <property type="entry name" value="Pentatricopeptide repeat-containing protein At2g34400"/>
    <property type="match status" value="1"/>
</dbReference>
<dbReference type="Proteomes" id="UP000327013">
    <property type="component" value="Chromosome 7"/>
</dbReference>
<evidence type="ECO:0000256" key="2">
    <source>
        <dbReference type="PROSITE-ProRule" id="PRU00708"/>
    </source>
</evidence>
<evidence type="ECO:0008006" key="5">
    <source>
        <dbReference type="Google" id="ProtNLM"/>
    </source>
</evidence>
<feature type="repeat" description="PPR" evidence="2">
    <location>
        <begin position="312"/>
        <end position="346"/>
    </location>
</feature>
<keyword evidence="1" id="KW-0677">Repeat</keyword>
<dbReference type="Pfam" id="PF20431">
    <property type="entry name" value="E_motif"/>
    <property type="match status" value="1"/>
</dbReference>
<evidence type="ECO:0000313" key="4">
    <source>
        <dbReference type="Proteomes" id="UP000327013"/>
    </source>
</evidence>
<name>A0A5N6RPP6_9ROSI</name>
<dbReference type="PANTHER" id="PTHR47926">
    <property type="entry name" value="PENTATRICOPEPTIDE REPEAT-CONTAINING PROTEIN"/>
    <property type="match status" value="1"/>
</dbReference>
<dbReference type="NCBIfam" id="TIGR00756">
    <property type="entry name" value="PPR"/>
    <property type="match status" value="2"/>
</dbReference>
<proteinExistence type="predicted"/>
<keyword evidence="4" id="KW-1185">Reference proteome</keyword>
<dbReference type="EMBL" id="CM017327">
    <property type="protein sequence ID" value="KAE8100306.1"/>
    <property type="molecule type" value="Genomic_DNA"/>
</dbReference>
<dbReference type="Pfam" id="PF01535">
    <property type="entry name" value="PPR"/>
    <property type="match status" value="5"/>
</dbReference>
<gene>
    <name evidence="3" type="ORF">FH972_018216</name>
</gene>
<dbReference type="FunFam" id="1.25.40.10:FF:000285">
    <property type="entry name" value="Pentatricopeptide repeat-containing protein, chloroplastic"/>
    <property type="match status" value="1"/>
</dbReference>
<organism evidence="3 4">
    <name type="scientific">Carpinus fangiana</name>
    <dbReference type="NCBI Taxonomy" id="176857"/>
    <lineage>
        <taxon>Eukaryota</taxon>
        <taxon>Viridiplantae</taxon>
        <taxon>Streptophyta</taxon>
        <taxon>Embryophyta</taxon>
        <taxon>Tracheophyta</taxon>
        <taxon>Spermatophyta</taxon>
        <taxon>Magnoliopsida</taxon>
        <taxon>eudicotyledons</taxon>
        <taxon>Gunneridae</taxon>
        <taxon>Pentapetalae</taxon>
        <taxon>rosids</taxon>
        <taxon>fabids</taxon>
        <taxon>Fagales</taxon>
        <taxon>Betulaceae</taxon>
        <taxon>Carpinus</taxon>
    </lineage>
</organism>
<feature type="repeat" description="PPR" evidence="2">
    <location>
        <begin position="413"/>
        <end position="447"/>
    </location>
</feature>
<dbReference type="GO" id="GO:0003723">
    <property type="term" value="F:RNA binding"/>
    <property type="evidence" value="ECO:0007669"/>
    <property type="project" value="InterPro"/>
</dbReference>
<reference evidence="3 4" key="1">
    <citation type="submission" date="2019-06" db="EMBL/GenBank/DDBJ databases">
        <title>A chromosomal-level reference genome of Carpinus fangiana (Coryloideae, Betulaceae).</title>
        <authorList>
            <person name="Yang X."/>
            <person name="Wang Z."/>
            <person name="Zhang L."/>
            <person name="Hao G."/>
            <person name="Liu J."/>
            <person name="Yang Y."/>
        </authorList>
    </citation>
    <scope>NUCLEOTIDE SEQUENCE [LARGE SCALE GENOMIC DNA]</scope>
    <source>
        <strain evidence="3">Cfa_2016G</strain>
        <tissue evidence="3">Leaf</tissue>
    </source>
</reference>
<dbReference type="GO" id="GO:0009451">
    <property type="term" value="P:RNA modification"/>
    <property type="evidence" value="ECO:0007669"/>
    <property type="project" value="InterPro"/>
</dbReference>
<dbReference type="Gene3D" id="1.25.40.10">
    <property type="entry name" value="Tetratricopeptide repeat domain"/>
    <property type="match status" value="5"/>
</dbReference>
<dbReference type="InterPro" id="IPR002885">
    <property type="entry name" value="PPR_rpt"/>
</dbReference>